<feature type="region of interest" description="Disordered" evidence="1">
    <location>
        <begin position="1"/>
        <end position="62"/>
    </location>
</feature>
<dbReference type="PROSITE" id="PS50076">
    <property type="entry name" value="DNAJ_2"/>
    <property type="match status" value="1"/>
</dbReference>
<reference evidence="3 4" key="1">
    <citation type="submission" date="2024-11" db="EMBL/GenBank/DDBJ databases">
        <title>Chromosome-level genome assembly of Eucalyptus globulus Labill. provides insights into its genome evolution.</title>
        <authorList>
            <person name="Li X."/>
        </authorList>
    </citation>
    <scope>NUCLEOTIDE SEQUENCE [LARGE SCALE GENOMIC DNA]</scope>
    <source>
        <strain evidence="3">CL2024</strain>
        <tissue evidence="3">Fresh tender leaves</tissue>
    </source>
</reference>
<sequence length="161" mass="16697">MASASLSLSAVSSTPALPSRRGSPAPPPSAARCRPARASASCASTAERPRPMAAGPHSQSSSSLYDVLGIRAGATGQEIKTAYRRLARVLHPDVAASAGAGAAAAGREFMRVHEAYATLSDPDRRADYDRTLFQGPGRFAGSAAGASARGPSRRWETDQCW</sequence>
<feature type="compositionally biased region" description="Low complexity" evidence="1">
    <location>
        <begin position="30"/>
        <end position="46"/>
    </location>
</feature>
<accession>A0ABD3K093</accession>
<dbReference type="InterPro" id="IPR018253">
    <property type="entry name" value="DnaJ_domain_CS"/>
</dbReference>
<dbReference type="SUPFAM" id="SSF46565">
    <property type="entry name" value="Chaperone J-domain"/>
    <property type="match status" value="1"/>
</dbReference>
<evidence type="ECO:0000256" key="1">
    <source>
        <dbReference type="SAM" id="MobiDB-lite"/>
    </source>
</evidence>
<keyword evidence="4" id="KW-1185">Reference proteome</keyword>
<gene>
    <name evidence="3" type="ORF">ACJRO7_022803</name>
</gene>
<dbReference type="Proteomes" id="UP001634007">
    <property type="component" value="Unassembled WGS sequence"/>
</dbReference>
<name>A0ABD3K093_EUCGL</name>
<feature type="compositionally biased region" description="Low complexity" evidence="1">
    <location>
        <begin position="1"/>
        <end position="23"/>
    </location>
</feature>
<evidence type="ECO:0000313" key="4">
    <source>
        <dbReference type="Proteomes" id="UP001634007"/>
    </source>
</evidence>
<dbReference type="InterPro" id="IPR036869">
    <property type="entry name" value="J_dom_sf"/>
</dbReference>
<dbReference type="Pfam" id="PF00226">
    <property type="entry name" value="DnaJ"/>
    <property type="match status" value="1"/>
</dbReference>
<dbReference type="InterPro" id="IPR052276">
    <property type="entry name" value="Diphthamide-biosynth_chaperone"/>
</dbReference>
<feature type="region of interest" description="Disordered" evidence="1">
    <location>
        <begin position="139"/>
        <end position="161"/>
    </location>
</feature>
<evidence type="ECO:0000259" key="2">
    <source>
        <dbReference type="PROSITE" id="PS50076"/>
    </source>
</evidence>
<dbReference type="InterPro" id="IPR001623">
    <property type="entry name" value="DnaJ_domain"/>
</dbReference>
<protein>
    <recommendedName>
        <fullName evidence="2">J domain-containing protein</fullName>
    </recommendedName>
</protein>
<organism evidence="3 4">
    <name type="scientific">Eucalyptus globulus</name>
    <name type="common">Tasmanian blue gum</name>
    <dbReference type="NCBI Taxonomy" id="34317"/>
    <lineage>
        <taxon>Eukaryota</taxon>
        <taxon>Viridiplantae</taxon>
        <taxon>Streptophyta</taxon>
        <taxon>Embryophyta</taxon>
        <taxon>Tracheophyta</taxon>
        <taxon>Spermatophyta</taxon>
        <taxon>Magnoliopsida</taxon>
        <taxon>eudicotyledons</taxon>
        <taxon>Gunneridae</taxon>
        <taxon>Pentapetalae</taxon>
        <taxon>rosids</taxon>
        <taxon>malvids</taxon>
        <taxon>Myrtales</taxon>
        <taxon>Myrtaceae</taxon>
        <taxon>Myrtoideae</taxon>
        <taxon>Eucalypteae</taxon>
        <taxon>Eucalyptus</taxon>
    </lineage>
</organism>
<dbReference type="SMART" id="SM00271">
    <property type="entry name" value="DnaJ"/>
    <property type="match status" value="1"/>
</dbReference>
<dbReference type="PRINTS" id="PR00625">
    <property type="entry name" value="JDOMAIN"/>
</dbReference>
<comment type="caution">
    <text evidence="3">The sequence shown here is derived from an EMBL/GenBank/DDBJ whole genome shotgun (WGS) entry which is preliminary data.</text>
</comment>
<feature type="compositionally biased region" description="Low complexity" evidence="1">
    <location>
        <begin position="139"/>
        <end position="150"/>
    </location>
</feature>
<proteinExistence type="predicted"/>
<dbReference type="Gene3D" id="1.10.287.110">
    <property type="entry name" value="DnaJ domain"/>
    <property type="match status" value="1"/>
</dbReference>
<dbReference type="PROSITE" id="PS00636">
    <property type="entry name" value="DNAJ_1"/>
    <property type="match status" value="1"/>
</dbReference>
<feature type="domain" description="J" evidence="2">
    <location>
        <begin position="63"/>
        <end position="132"/>
    </location>
</feature>
<dbReference type="PANTHER" id="PTHR44240">
    <property type="entry name" value="DNAJ DOMAIN (PROKARYOTIC HEAT SHOCK PROTEIN)-RELATED"/>
    <property type="match status" value="1"/>
</dbReference>
<dbReference type="PANTHER" id="PTHR44240:SF22">
    <property type="entry name" value="CHAPERONE PROTEIN DNAJ 11, CHLOROPLASTIC-LIKE"/>
    <property type="match status" value="1"/>
</dbReference>
<dbReference type="CDD" id="cd06257">
    <property type="entry name" value="DnaJ"/>
    <property type="match status" value="1"/>
</dbReference>
<evidence type="ECO:0000313" key="3">
    <source>
        <dbReference type="EMBL" id="KAL3733330.1"/>
    </source>
</evidence>
<dbReference type="EMBL" id="JBJKBG010000006">
    <property type="protein sequence ID" value="KAL3733330.1"/>
    <property type="molecule type" value="Genomic_DNA"/>
</dbReference>
<dbReference type="AlphaFoldDB" id="A0ABD3K093"/>